<dbReference type="NCBIfam" id="TIGR01563">
    <property type="entry name" value="gp16_SPP1"/>
    <property type="match status" value="1"/>
</dbReference>
<dbReference type="InterPro" id="IPR008767">
    <property type="entry name" value="Phage_SPP1_head-tail_adaptor"/>
</dbReference>
<evidence type="ECO:0000313" key="1">
    <source>
        <dbReference type="EMBL" id="ALB24435.1"/>
    </source>
</evidence>
<accession>A0AAC8ZQ50</accession>
<dbReference type="Gene3D" id="2.40.10.270">
    <property type="entry name" value="Bacteriophage SPP1 head-tail adaptor protein"/>
    <property type="match status" value="1"/>
</dbReference>
<sequence>MRAGLLRHRVTLQNNLIGANNYGEALDYWQDITTVWARVSPNAGRELFSAQQFYHEVSQTVTLRYRPNVTPSLRLVFDGRYLEILSVINPDERNRELILACRERKRRYLGRYFAHPMMQNRRAKRDDYKPSAVRVTQRYVP</sequence>
<dbReference type="EMBL" id="CP012510">
    <property type="protein sequence ID" value="ALB24435.1"/>
    <property type="molecule type" value="Genomic_DNA"/>
</dbReference>
<geneLocation type="plasmid" evidence="1 2">
    <name>pPSB1-2</name>
</geneLocation>
<evidence type="ECO:0000313" key="2">
    <source>
        <dbReference type="Proteomes" id="UP000029558"/>
    </source>
</evidence>
<dbReference type="InterPro" id="IPR038666">
    <property type="entry name" value="SSP1_head-tail_sf"/>
</dbReference>
<name>A0AAC8ZQ50_PISSA</name>
<organism evidence="1 2">
    <name type="scientific">Piscirickettsia salmonis</name>
    <dbReference type="NCBI Taxonomy" id="1238"/>
    <lineage>
        <taxon>Bacteria</taxon>
        <taxon>Pseudomonadati</taxon>
        <taxon>Pseudomonadota</taxon>
        <taxon>Gammaproteobacteria</taxon>
        <taxon>Thiotrichales</taxon>
        <taxon>Piscirickettsiaceae</taxon>
        <taxon>Piscirickettsia</taxon>
    </lineage>
</organism>
<gene>
    <name evidence="1" type="ORF">KU39_2p32</name>
</gene>
<reference evidence="1 2" key="1">
    <citation type="journal article" date="2014" name="Genome Announc.">
        <title>Comparative Genome Analysis of Two Isolates of the Fish Pathogen Piscirickettsia salmonis from Different Hosts Reveals Major Differences in Virulence-Associated Secretion Systems.</title>
        <authorList>
            <person name="Bohle H."/>
            <person name="Henriquez P."/>
            <person name="Grothusen H."/>
            <person name="Navas E."/>
            <person name="Sandoval A."/>
            <person name="Bustamante F."/>
            <person name="Bustos P."/>
            <person name="Mancilla M."/>
        </authorList>
    </citation>
    <scope>NUCLEOTIDE SEQUENCE [LARGE SCALE GENOMIC DNA]</scope>
    <source>
        <strain evidence="2">B1-32597</strain>
    </source>
</reference>
<dbReference type="RefSeq" id="WP_017375779.1">
    <property type="nucleotide sequence ID" value="NZ_CP012510.1"/>
</dbReference>
<proteinExistence type="predicted"/>
<dbReference type="Proteomes" id="UP000029558">
    <property type="component" value="Plasmid pPSB1-2"/>
</dbReference>
<protein>
    <submittedName>
        <fullName evidence="1">Phage head-tail joining family protein</fullName>
    </submittedName>
</protein>
<dbReference type="Pfam" id="PF05521">
    <property type="entry name" value="Phage_HCP"/>
    <property type="match status" value="1"/>
</dbReference>
<dbReference type="AlphaFoldDB" id="A0AAC8ZQ50"/>
<keyword evidence="1" id="KW-0614">Plasmid</keyword>